<feature type="transmembrane region" description="Helical" evidence="2">
    <location>
        <begin position="124"/>
        <end position="146"/>
    </location>
</feature>
<feature type="region of interest" description="Disordered" evidence="1">
    <location>
        <begin position="271"/>
        <end position="293"/>
    </location>
</feature>
<organism evidence="3 4">
    <name type="scientific">Pyrrhoderma noxium</name>
    <dbReference type="NCBI Taxonomy" id="2282107"/>
    <lineage>
        <taxon>Eukaryota</taxon>
        <taxon>Fungi</taxon>
        <taxon>Dikarya</taxon>
        <taxon>Basidiomycota</taxon>
        <taxon>Agaricomycotina</taxon>
        <taxon>Agaricomycetes</taxon>
        <taxon>Hymenochaetales</taxon>
        <taxon>Hymenochaetaceae</taxon>
        <taxon>Pyrrhoderma</taxon>
    </lineage>
</organism>
<protein>
    <submittedName>
        <fullName evidence="3">Uncharacterized protein</fullName>
    </submittedName>
</protein>
<evidence type="ECO:0000256" key="2">
    <source>
        <dbReference type="SAM" id="Phobius"/>
    </source>
</evidence>
<evidence type="ECO:0000313" key="3">
    <source>
        <dbReference type="EMBL" id="PAV17563.1"/>
    </source>
</evidence>
<feature type="transmembrane region" description="Helical" evidence="2">
    <location>
        <begin position="208"/>
        <end position="232"/>
    </location>
</feature>
<feature type="transmembrane region" description="Helical" evidence="2">
    <location>
        <begin position="166"/>
        <end position="187"/>
    </location>
</feature>
<reference evidence="3 4" key="1">
    <citation type="journal article" date="2017" name="Mol. Ecol.">
        <title>Comparative and population genomic landscape of Phellinus noxius: A hypervariable fungus causing root rot in trees.</title>
        <authorList>
            <person name="Chung C.L."/>
            <person name="Lee T.J."/>
            <person name="Akiba M."/>
            <person name="Lee H.H."/>
            <person name="Kuo T.H."/>
            <person name="Liu D."/>
            <person name="Ke H.M."/>
            <person name="Yokoi T."/>
            <person name="Roa M.B."/>
            <person name="Lu M.J."/>
            <person name="Chang Y.Y."/>
            <person name="Ann P.J."/>
            <person name="Tsai J.N."/>
            <person name="Chen C.Y."/>
            <person name="Tzean S.S."/>
            <person name="Ota Y."/>
            <person name="Hattori T."/>
            <person name="Sahashi N."/>
            <person name="Liou R.F."/>
            <person name="Kikuchi T."/>
            <person name="Tsai I.J."/>
        </authorList>
    </citation>
    <scope>NUCLEOTIDE SEQUENCE [LARGE SCALE GENOMIC DNA]</scope>
    <source>
        <strain evidence="3 4">FFPRI411160</strain>
    </source>
</reference>
<proteinExistence type="predicted"/>
<keyword evidence="2" id="KW-1133">Transmembrane helix</keyword>
<dbReference type="STRING" id="2282107.A0A286UDA0"/>
<dbReference type="Proteomes" id="UP000217199">
    <property type="component" value="Unassembled WGS sequence"/>
</dbReference>
<accession>A0A286UDA0</accession>
<feature type="region of interest" description="Disordered" evidence="1">
    <location>
        <begin position="318"/>
        <end position="339"/>
    </location>
</feature>
<gene>
    <name evidence="3" type="ORF">PNOK_0762800</name>
</gene>
<evidence type="ECO:0000256" key="1">
    <source>
        <dbReference type="SAM" id="MobiDB-lite"/>
    </source>
</evidence>
<comment type="caution">
    <text evidence="3">The sequence shown here is derived from an EMBL/GenBank/DDBJ whole genome shotgun (WGS) entry which is preliminary data.</text>
</comment>
<sequence length="339" mass="37905">MLYLDEAGIISTIIQGVLYGYASLMFTLSVWFLYRRRYKQPLNYPLITAAFALFILSTAELIVNIVRLCQRFLNVGPFLPQGPKQYFNDVSEPTFVIKSCLYNAQTLILDGVVIHRAYTVWKKLYIIILPVMGWIALLVSSIGTNIALVTASTHSDNIFNVDTGRWITSVYSTTLATNLSATALLAYKIWTVNRRVSSFKSDNLLRPVLHVIIESGAIYSATITAALITFVIGSPGVYVLLDMISPIICIVFNMIIIRIGLTSEGRLPGMPQSTHQNSVFPGSRGRPSQFHTSTNPEYEMKSIVVNVSHYMETDTETVLDREKSVKSGTKADDTRLFEH</sequence>
<dbReference type="OrthoDB" id="3354175at2759"/>
<feature type="transmembrane region" description="Helical" evidence="2">
    <location>
        <begin position="46"/>
        <end position="66"/>
    </location>
</feature>
<feature type="transmembrane region" description="Helical" evidence="2">
    <location>
        <begin position="238"/>
        <end position="261"/>
    </location>
</feature>
<keyword evidence="2" id="KW-0812">Transmembrane</keyword>
<dbReference type="InParanoid" id="A0A286UDA0"/>
<feature type="compositionally biased region" description="Polar residues" evidence="1">
    <location>
        <begin position="271"/>
        <end position="280"/>
    </location>
</feature>
<dbReference type="EMBL" id="NBII01000007">
    <property type="protein sequence ID" value="PAV17563.1"/>
    <property type="molecule type" value="Genomic_DNA"/>
</dbReference>
<dbReference type="AlphaFoldDB" id="A0A286UDA0"/>
<keyword evidence="4" id="KW-1185">Reference proteome</keyword>
<keyword evidence="2" id="KW-0472">Membrane</keyword>
<feature type="transmembrane region" description="Helical" evidence="2">
    <location>
        <begin position="12"/>
        <end position="34"/>
    </location>
</feature>
<evidence type="ECO:0000313" key="4">
    <source>
        <dbReference type="Proteomes" id="UP000217199"/>
    </source>
</evidence>
<name>A0A286UDA0_9AGAM</name>